<evidence type="ECO:0000313" key="5">
    <source>
        <dbReference type="EMBL" id="KAK8379533.1"/>
    </source>
</evidence>
<name>A0AAW0SWR1_SCYPA</name>
<keyword evidence="3" id="KW-0735">Signal-anchor</keyword>
<keyword evidence="3" id="KW-0333">Golgi apparatus</keyword>
<dbReference type="PANTHER" id="PTHR11927">
    <property type="entry name" value="GALACTOSIDE 2-L-FUCOSYLTRANSFERASE"/>
    <property type="match status" value="1"/>
</dbReference>
<keyword evidence="6" id="KW-1185">Reference proteome</keyword>
<evidence type="ECO:0000256" key="3">
    <source>
        <dbReference type="RuleBase" id="RU363129"/>
    </source>
</evidence>
<sequence>MATLRQKTILALGLGFLCLVYVLLFLKPSDKHRWLPKDVANSTVFQLPKAALENLVIYRNLPVLNTTASRTNEQEDPRPSPLKDPLPLPSQSGCFPYLSELHVQPVPEHDCDQPYVTVNQAGRLGNKMCQYASLYLLRHLFGVRVSTLDEMHATLDKFFKNIVMPIKNPSCFVGKAKSISYMDLYDKLYRAAAQAWTNTTSSVIKERLLDTSYHVYDYPGPRDLFLEHRKLIHTLFKFRDEVMKNAVQNINNALMSFNATYHQRDFPIVTVHVRRTDYEGHMKMLFNLTQLGKLYYTNAFEFYKKRLKRPLFLVVSDDPKWCRENLQAKDVLVIASEVPAEDMAAMSLGDHHITSYGTFSFMGALLGKGNITHPLTTNPRYRFVRCVDSPVFHRVPRGDKQEY</sequence>
<dbReference type="GO" id="GO:0008107">
    <property type="term" value="F:galactoside 2-alpha-L-fucosyltransferase activity"/>
    <property type="evidence" value="ECO:0007669"/>
    <property type="project" value="InterPro"/>
</dbReference>
<proteinExistence type="inferred from homology"/>
<dbReference type="PANTHER" id="PTHR11927:SF9">
    <property type="entry name" value="L-FUCOSYLTRANSFERASE"/>
    <property type="match status" value="1"/>
</dbReference>
<evidence type="ECO:0000256" key="1">
    <source>
        <dbReference type="ARBA" id="ARBA00022676"/>
    </source>
</evidence>
<organism evidence="5 6">
    <name type="scientific">Scylla paramamosain</name>
    <name type="common">Mud crab</name>
    <dbReference type="NCBI Taxonomy" id="85552"/>
    <lineage>
        <taxon>Eukaryota</taxon>
        <taxon>Metazoa</taxon>
        <taxon>Ecdysozoa</taxon>
        <taxon>Arthropoda</taxon>
        <taxon>Crustacea</taxon>
        <taxon>Multicrustacea</taxon>
        <taxon>Malacostraca</taxon>
        <taxon>Eumalacostraca</taxon>
        <taxon>Eucarida</taxon>
        <taxon>Decapoda</taxon>
        <taxon>Pleocyemata</taxon>
        <taxon>Brachyura</taxon>
        <taxon>Eubrachyura</taxon>
        <taxon>Portunoidea</taxon>
        <taxon>Portunidae</taxon>
        <taxon>Portuninae</taxon>
        <taxon>Scylla</taxon>
    </lineage>
</organism>
<protein>
    <recommendedName>
        <fullName evidence="3">L-Fucosyltransferase</fullName>
        <ecNumber evidence="3">2.4.1.-</ecNumber>
    </recommendedName>
</protein>
<feature type="region of interest" description="Disordered" evidence="4">
    <location>
        <begin position="68"/>
        <end position="87"/>
    </location>
</feature>
<dbReference type="AlphaFoldDB" id="A0AAW0SWR1"/>
<dbReference type="Pfam" id="PF01531">
    <property type="entry name" value="Glyco_transf_11"/>
    <property type="match status" value="1"/>
</dbReference>
<dbReference type="GO" id="GO:0005975">
    <property type="term" value="P:carbohydrate metabolic process"/>
    <property type="evidence" value="ECO:0007669"/>
    <property type="project" value="InterPro"/>
</dbReference>
<dbReference type="InterPro" id="IPR002516">
    <property type="entry name" value="Glyco_trans_11"/>
</dbReference>
<keyword evidence="1 3" id="KW-0328">Glycosyltransferase</keyword>
<evidence type="ECO:0000313" key="6">
    <source>
        <dbReference type="Proteomes" id="UP001487740"/>
    </source>
</evidence>
<evidence type="ECO:0000256" key="2">
    <source>
        <dbReference type="ARBA" id="ARBA00022679"/>
    </source>
</evidence>
<comment type="similarity">
    <text evidence="3">Belongs to the glycosyltransferase 11 family.</text>
</comment>
<accession>A0AAW0SWR1</accession>
<dbReference type="Proteomes" id="UP001487740">
    <property type="component" value="Unassembled WGS sequence"/>
</dbReference>
<dbReference type="GO" id="GO:0032580">
    <property type="term" value="C:Golgi cisterna membrane"/>
    <property type="evidence" value="ECO:0007669"/>
    <property type="project" value="UniProtKB-SubCell"/>
</dbReference>
<dbReference type="CDD" id="cd11301">
    <property type="entry name" value="Fut1_Fut2_like"/>
    <property type="match status" value="1"/>
</dbReference>
<keyword evidence="3" id="KW-0325">Glycoprotein</keyword>
<comment type="caution">
    <text evidence="5">The sequence shown here is derived from an EMBL/GenBank/DDBJ whole genome shotgun (WGS) entry which is preliminary data.</text>
</comment>
<comment type="pathway">
    <text evidence="3">Protein modification; protein glycosylation.</text>
</comment>
<comment type="subcellular location">
    <subcellularLocation>
        <location evidence="3">Golgi apparatus</location>
        <location evidence="3">Golgi stack membrane</location>
        <topology evidence="3">Single-pass type II membrane protein</topology>
    </subcellularLocation>
</comment>
<gene>
    <name evidence="5" type="ORF">O3P69_019457</name>
</gene>
<dbReference type="EMBL" id="JARAKH010000043">
    <property type="protein sequence ID" value="KAK8379533.1"/>
    <property type="molecule type" value="Genomic_DNA"/>
</dbReference>
<dbReference type="EC" id="2.4.1.-" evidence="3"/>
<reference evidence="5 6" key="1">
    <citation type="submission" date="2023-03" db="EMBL/GenBank/DDBJ databases">
        <title>High-quality genome of Scylla paramamosain provides insights in environmental adaptation.</title>
        <authorList>
            <person name="Zhang L."/>
        </authorList>
    </citation>
    <scope>NUCLEOTIDE SEQUENCE [LARGE SCALE GENOMIC DNA]</scope>
    <source>
        <strain evidence="5">LZ_2023a</strain>
        <tissue evidence="5">Muscle</tissue>
    </source>
</reference>
<keyword evidence="3" id="KW-0812">Transmembrane</keyword>
<keyword evidence="2 3" id="KW-0808">Transferase</keyword>
<evidence type="ECO:0000256" key="4">
    <source>
        <dbReference type="SAM" id="MobiDB-lite"/>
    </source>
</evidence>
<dbReference type="EMBL" id="JARAKH010000043">
    <property type="protein sequence ID" value="KAK8379531.1"/>
    <property type="molecule type" value="Genomic_DNA"/>
</dbReference>